<gene>
    <name evidence="1" type="ORF">MRATA1EN3_LOCUS11059</name>
</gene>
<evidence type="ECO:0000313" key="1">
    <source>
        <dbReference type="EMBL" id="CAI9699846.1"/>
    </source>
</evidence>
<name>A0ACB0EI57_RANTA</name>
<dbReference type="Proteomes" id="UP001162501">
    <property type="component" value="Chromosome 20"/>
</dbReference>
<proteinExistence type="predicted"/>
<sequence>MASRKPNASRHSKYPTSERSLQGRQDLLHFADFKNCFVKVKNILKITQLVIEEIQESEPAGVRRVPGAHLADVWFRGREQGVAFAFQKELRIPLKLQPPRPALLLRIRGAQGSTHRGWRGTRAARALHLPEHLSAAPASASGAAPAQTEGPRVVAKASYLRPIPVLNPVLCLEPRSPPSSRSRLLQKPGAAEFRLPAAQPRRRGRRVRETRGAGGGAQGLSMLSARPVEARAPAPHLRALHPPALPAGEGPRCPGAEM</sequence>
<accession>A0ACB0EI57</accession>
<protein>
    <submittedName>
        <fullName evidence="1">Uncharacterized protein</fullName>
    </submittedName>
</protein>
<organism evidence="1 2">
    <name type="scientific">Rangifer tarandus platyrhynchus</name>
    <name type="common">Svalbard reindeer</name>
    <dbReference type="NCBI Taxonomy" id="3082113"/>
    <lineage>
        <taxon>Eukaryota</taxon>
        <taxon>Metazoa</taxon>
        <taxon>Chordata</taxon>
        <taxon>Craniata</taxon>
        <taxon>Vertebrata</taxon>
        <taxon>Euteleostomi</taxon>
        <taxon>Mammalia</taxon>
        <taxon>Eutheria</taxon>
        <taxon>Laurasiatheria</taxon>
        <taxon>Artiodactyla</taxon>
        <taxon>Ruminantia</taxon>
        <taxon>Pecora</taxon>
        <taxon>Cervidae</taxon>
        <taxon>Odocoileinae</taxon>
        <taxon>Rangifer</taxon>
    </lineage>
</organism>
<evidence type="ECO:0000313" key="2">
    <source>
        <dbReference type="Proteomes" id="UP001162501"/>
    </source>
</evidence>
<dbReference type="EMBL" id="OX596104">
    <property type="protein sequence ID" value="CAI9699846.1"/>
    <property type="molecule type" value="Genomic_DNA"/>
</dbReference>
<reference evidence="1" key="1">
    <citation type="submission" date="2023-05" db="EMBL/GenBank/DDBJ databases">
        <authorList>
            <consortium name="ELIXIR-Norway"/>
        </authorList>
    </citation>
    <scope>NUCLEOTIDE SEQUENCE</scope>
</reference>